<dbReference type="SMART" id="SM00220">
    <property type="entry name" value="S_TKc"/>
    <property type="match status" value="1"/>
</dbReference>
<dbReference type="PROSITE" id="PS50011">
    <property type="entry name" value="PROTEIN_KINASE_DOM"/>
    <property type="match status" value="1"/>
</dbReference>
<feature type="transmembrane region" description="Helical" evidence="8">
    <location>
        <begin position="144"/>
        <end position="163"/>
    </location>
</feature>
<feature type="transmembrane region" description="Helical" evidence="8">
    <location>
        <begin position="30"/>
        <end position="53"/>
    </location>
</feature>
<dbReference type="Pfam" id="PF00069">
    <property type="entry name" value="Pkinase"/>
    <property type="match status" value="1"/>
</dbReference>
<dbReference type="KEGG" id="ahg:AHOG_11020"/>
<keyword evidence="2" id="KW-0723">Serine/threonine-protein kinase</keyword>
<dbReference type="AlphaFoldDB" id="A0A221W2A0"/>
<feature type="compositionally biased region" description="Low complexity" evidence="7">
    <location>
        <begin position="678"/>
        <end position="690"/>
    </location>
</feature>
<dbReference type="SUPFAM" id="SSF56112">
    <property type="entry name" value="Protein kinase-like (PK-like)"/>
    <property type="match status" value="1"/>
</dbReference>
<dbReference type="Gene3D" id="1.10.510.10">
    <property type="entry name" value="Transferase(Phosphotransferase) domain 1"/>
    <property type="match status" value="1"/>
</dbReference>
<protein>
    <recommendedName>
        <fullName evidence="1">non-specific serine/threonine protein kinase</fullName>
        <ecNumber evidence="1">2.7.11.1</ecNumber>
    </recommendedName>
</protein>
<dbReference type="CDD" id="cd14014">
    <property type="entry name" value="STKc_PknB_like"/>
    <property type="match status" value="1"/>
</dbReference>
<evidence type="ECO:0000256" key="2">
    <source>
        <dbReference type="ARBA" id="ARBA00022527"/>
    </source>
</evidence>
<accession>A0A221W2A0</accession>
<dbReference type="PROSITE" id="PS00108">
    <property type="entry name" value="PROTEIN_KINASE_ST"/>
    <property type="match status" value="1"/>
</dbReference>
<proteinExistence type="predicted"/>
<feature type="compositionally biased region" description="Low complexity" evidence="7">
    <location>
        <begin position="755"/>
        <end position="764"/>
    </location>
</feature>
<feature type="domain" description="Protein kinase" evidence="9">
    <location>
        <begin position="377"/>
        <end position="634"/>
    </location>
</feature>
<feature type="compositionally biased region" description="Pro residues" evidence="7">
    <location>
        <begin position="819"/>
        <end position="852"/>
    </location>
</feature>
<dbReference type="PANTHER" id="PTHR43289">
    <property type="entry name" value="MITOGEN-ACTIVATED PROTEIN KINASE KINASE KINASE 20-RELATED"/>
    <property type="match status" value="1"/>
</dbReference>
<feature type="compositionally biased region" description="Gly residues" evidence="7">
    <location>
        <begin position="701"/>
        <end position="714"/>
    </location>
</feature>
<dbReference type="RefSeq" id="WP_245856692.1">
    <property type="nucleotide sequence ID" value="NZ_CP022521.1"/>
</dbReference>
<keyword evidence="8" id="KW-1133">Transmembrane helix</keyword>
<dbReference type="Gene3D" id="3.30.200.20">
    <property type="entry name" value="Phosphorylase Kinase, domain 1"/>
    <property type="match status" value="1"/>
</dbReference>
<keyword evidence="4" id="KW-0547">Nucleotide-binding</keyword>
<dbReference type="PROSITE" id="PS00107">
    <property type="entry name" value="PROTEIN_KINASE_ATP"/>
    <property type="match status" value="1"/>
</dbReference>
<evidence type="ECO:0000256" key="8">
    <source>
        <dbReference type="SAM" id="Phobius"/>
    </source>
</evidence>
<dbReference type="Proteomes" id="UP000204221">
    <property type="component" value="Chromosome"/>
</dbReference>
<dbReference type="EC" id="2.7.11.1" evidence="1"/>
<evidence type="ECO:0000256" key="1">
    <source>
        <dbReference type="ARBA" id="ARBA00012513"/>
    </source>
</evidence>
<dbReference type="InterPro" id="IPR008271">
    <property type="entry name" value="Ser/Thr_kinase_AS"/>
</dbReference>
<keyword evidence="3 10" id="KW-0808">Transferase</keyword>
<evidence type="ECO:0000259" key="9">
    <source>
        <dbReference type="PROSITE" id="PS50011"/>
    </source>
</evidence>
<keyword evidence="5 10" id="KW-0418">Kinase</keyword>
<organism evidence="10 11">
    <name type="scientific">Actinoalloteichus hoggarensis</name>
    <dbReference type="NCBI Taxonomy" id="1470176"/>
    <lineage>
        <taxon>Bacteria</taxon>
        <taxon>Bacillati</taxon>
        <taxon>Actinomycetota</taxon>
        <taxon>Actinomycetes</taxon>
        <taxon>Pseudonocardiales</taxon>
        <taxon>Pseudonocardiaceae</taxon>
        <taxon>Actinoalloteichus</taxon>
    </lineage>
</organism>
<evidence type="ECO:0000256" key="3">
    <source>
        <dbReference type="ARBA" id="ARBA00022679"/>
    </source>
</evidence>
<name>A0A221W2A0_9PSEU</name>
<evidence type="ECO:0000256" key="6">
    <source>
        <dbReference type="ARBA" id="ARBA00022840"/>
    </source>
</evidence>
<evidence type="ECO:0000256" key="5">
    <source>
        <dbReference type="ARBA" id="ARBA00022777"/>
    </source>
</evidence>
<evidence type="ECO:0000256" key="4">
    <source>
        <dbReference type="ARBA" id="ARBA00022741"/>
    </source>
</evidence>
<dbReference type="EMBL" id="CP022521">
    <property type="protein sequence ID" value="ASO19847.1"/>
    <property type="molecule type" value="Genomic_DNA"/>
</dbReference>
<sequence length="867" mass="88991">MDSVGGFAAALLSWLHRLVGANFCPGEWAWTVTGAGFLVGLIISFGSLIIAILRKGIGNRYNTGTGLLIGLIGVCTAFVIPLLMFRGVSDVISAAAAGSGPLAPEARFDMAEGVCVGRFTTQGEYLLSSGTVGDAIGADSALRWLHIAALVALPIVLIALVSWQGRLVARRGPIWPGVTLWAPFALLALFTVGLTAQVVVHLWVGLLPAVFLGALVLLAVGPPPHAVIEWSERSDSDEGDRRHQDQRRRDAEHAEELREARRLAQEDEQYQAMARRQPPSQQAAEAHRPPPTTRTGRPPEEPKPILPPHSTEVTPQAAEQPPRLADTPGPLPFFLGGAAPAGESARGESDSASGVDVPTLLGGHVPVSGSGAGRGRFRRIRRLGKGGFGEVWLAEDTSLNRQVAVKIAHAPDAETEERMLREARALAAVRHPHCVRIYDILEDLGDGTDGLAIVMEYIAGDQLSEVVRASGLLDDVAAARLWGTMAEALNAAHEKGLLHRDVKPGNILIDEAGAPQLIDFGIARSDGDSTLTATGMMVGTPDFLAPEVARGEPATPASDGWQLAATVAYALTGSPPRGYRDSPMSALMAAAQAADVVHLPERSRHRPRLIAALGPDPASRPTLTAITAEMTSFLNGSGAGDGSVTERLRPTDATPDSGGGPAEEATRPAAPVVPPGPAERGPGAAPNGPAGRPPLPPRRPGGAGGPGGPGGHPGPGRTDRGPAGPQSGPVAHGGPAPAPGVGGIGRPTGPPPTPGSSSVPPGRVGRPGFGGPAGAAGQVGPAQAGATGRQTGRVGPQRDMPDRADASGEEPTDVVRPPGGGPDPQAGPAPMPPTRVQGAPPPGQAGGPPPASPGGTRRFTSPFDQED</sequence>
<feature type="compositionally biased region" description="Gly residues" evidence="7">
    <location>
        <begin position="765"/>
        <end position="774"/>
    </location>
</feature>
<dbReference type="PANTHER" id="PTHR43289:SF6">
    <property type="entry name" value="SERINE_THREONINE-PROTEIN KINASE NEKL-3"/>
    <property type="match status" value="1"/>
</dbReference>
<dbReference type="InterPro" id="IPR017441">
    <property type="entry name" value="Protein_kinase_ATP_BS"/>
</dbReference>
<feature type="compositionally biased region" description="Polar residues" evidence="7">
    <location>
        <begin position="858"/>
        <end position="867"/>
    </location>
</feature>
<feature type="compositionally biased region" description="Basic and acidic residues" evidence="7">
    <location>
        <begin position="230"/>
        <end position="265"/>
    </location>
</feature>
<evidence type="ECO:0000313" key="11">
    <source>
        <dbReference type="Proteomes" id="UP000204221"/>
    </source>
</evidence>
<dbReference type="GO" id="GO:0005524">
    <property type="term" value="F:ATP binding"/>
    <property type="evidence" value="ECO:0007669"/>
    <property type="project" value="UniProtKB-UniRule"/>
</dbReference>
<feature type="compositionally biased region" description="Low complexity" evidence="7">
    <location>
        <begin position="775"/>
        <end position="788"/>
    </location>
</feature>
<keyword evidence="8" id="KW-0472">Membrane</keyword>
<evidence type="ECO:0000256" key="7">
    <source>
        <dbReference type="SAM" id="MobiDB-lite"/>
    </source>
</evidence>
<feature type="region of interest" description="Disordered" evidence="7">
    <location>
        <begin position="634"/>
        <end position="867"/>
    </location>
</feature>
<keyword evidence="6" id="KW-0067">ATP-binding</keyword>
<keyword evidence="8" id="KW-0812">Transmembrane</keyword>
<feature type="transmembrane region" description="Helical" evidence="8">
    <location>
        <begin position="65"/>
        <end position="85"/>
    </location>
</feature>
<keyword evidence="11" id="KW-1185">Reference proteome</keyword>
<reference evidence="10 11" key="1">
    <citation type="submission" date="2017-07" db="EMBL/GenBank/DDBJ databases">
        <title>Complete genome sequence of Actinoalloteichus hoggarensis DSM 45943, type strain of Actinoalloteichus hoggarensis.</title>
        <authorList>
            <person name="Ruckert C."/>
            <person name="Nouioui I."/>
            <person name="Willmese J."/>
            <person name="van Wezel G."/>
            <person name="Klenk H.-P."/>
            <person name="Kalinowski J."/>
            <person name="Zotchev S.B."/>
        </authorList>
    </citation>
    <scope>NUCLEOTIDE SEQUENCE [LARGE SCALE GENOMIC DNA]</scope>
    <source>
        <strain evidence="10 11">DSM 45943</strain>
    </source>
</reference>
<dbReference type="InterPro" id="IPR000719">
    <property type="entry name" value="Prot_kinase_dom"/>
</dbReference>
<gene>
    <name evidence="10" type="primary">prkC1</name>
    <name evidence="10" type="ORF">AHOG_11020</name>
</gene>
<feature type="region of interest" description="Disordered" evidence="7">
    <location>
        <begin position="230"/>
        <end position="357"/>
    </location>
</feature>
<dbReference type="GO" id="GO:0004674">
    <property type="term" value="F:protein serine/threonine kinase activity"/>
    <property type="evidence" value="ECO:0007669"/>
    <property type="project" value="UniProtKB-KW"/>
</dbReference>
<dbReference type="InterPro" id="IPR011009">
    <property type="entry name" value="Kinase-like_dom_sf"/>
</dbReference>
<evidence type="ECO:0000313" key="10">
    <source>
        <dbReference type="EMBL" id="ASO19847.1"/>
    </source>
</evidence>